<dbReference type="RefSeq" id="WP_157168255.1">
    <property type="nucleotide sequence ID" value="NZ_WPNZ01000020.1"/>
</dbReference>
<name>A0A6L6X604_9ACTN</name>
<organism evidence="2 3">
    <name type="scientific">Streptomyces typhae</name>
    <dbReference type="NCBI Taxonomy" id="2681492"/>
    <lineage>
        <taxon>Bacteria</taxon>
        <taxon>Bacillati</taxon>
        <taxon>Actinomycetota</taxon>
        <taxon>Actinomycetes</taxon>
        <taxon>Kitasatosporales</taxon>
        <taxon>Streptomycetaceae</taxon>
        <taxon>Streptomyces</taxon>
    </lineage>
</organism>
<feature type="signal peptide" evidence="1">
    <location>
        <begin position="1"/>
        <end position="28"/>
    </location>
</feature>
<accession>A0A6L6X604</accession>
<sequence length="220" mass="21588">MRALPVRRIATTFLCTALLLGTAGPVHAASHDDPARDAARDAGQGAARIAPQAPVPGADALLAQTKQLAGLGGVLTPVTDLLTAVLKAPDGKVPAPDLAKLTDAVKKGLDAAKAPAPKGPEFPGTAADTPKLPLGGAPEAKAAPLGAKAPLDVKADAAAALQKAVDALVKAVTAGDPKAIAREVPAVITGLVNFAVATLLGGGLPKPNLPGLPALPKPPA</sequence>
<reference evidence="2 3" key="1">
    <citation type="submission" date="2019-11" db="EMBL/GenBank/DDBJ databases">
        <title>Streptomyces typhae sp. nov., a novel endophytic actinomycete isolated from the root of cattail pollen (Typha angustifolia L.).</title>
        <authorList>
            <person name="Peng C."/>
        </authorList>
    </citation>
    <scope>NUCLEOTIDE SEQUENCE [LARGE SCALE GENOMIC DNA]</scope>
    <source>
        <strain evidence="3">p1417</strain>
    </source>
</reference>
<evidence type="ECO:0008006" key="4">
    <source>
        <dbReference type="Google" id="ProtNLM"/>
    </source>
</evidence>
<evidence type="ECO:0000313" key="3">
    <source>
        <dbReference type="Proteomes" id="UP000483802"/>
    </source>
</evidence>
<evidence type="ECO:0000256" key="1">
    <source>
        <dbReference type="SAM" id="SignalP"/>
    </source>
</evidence>
<keyword evidence="1" id="KW-0732">Signal</keyword>
<dbReference type="AlphaFoldDB" id="A0A6L6X604"/>
<comment type="caution">
    <text evidence="2">The sequence shown here is derived from an EMBL/GenBank/DDBJ whole genome shotgun (WGS) entry which is preliminary data.</text>
</comment>
<proteinExistence type="predicted"/>
<gene>
    <name evidence="2" type="ORF">GPA10_30175</name>
</gene>
<protein>
    <recommendedName>
        <fullName evidence="4">Secreted protein</fullName>
    </recommendedName>
</protein>
<evidence type="ECO:0000313" key="2">
    <source>
        <dbReference type="EMBL" id="MVO88909.1"/>
    </source>
</evidence>
<dbReference type="EMBL" id="WPNZ01000020">
    <property type="protein sequence ID" value="MVO88909.1"/>
    <property type="molecule type" value="Genomic_DNA"/>
</dbReference>
<keyword evidence="3" id="KW-1185">Reference proteome</keyword>
<feature type="chain" id="PRO_5026796997" description="Secreted protein" evidence="1">
    <location>
        <begin position="29"/>
        <end position="220"/>
    </location>
</feature>
<dbReference type="Proteomes" id="UP000483802">
    <property type="component" value="Unassembled WGS sequence"/>
</dbReference>